<evidence type="ECO:0000256" key="1">
    <source>
        <dbReference type="RuleBase" id="RU367043"/>
    </source>
</evidence>
<dbReference type="Gene3D" id="1.10.287.810">
    <property type="entry name" value="Mitochondrial import inner membrane translocase subunit tim13 like domains"/>
    <property type="match status" value="1"/>
</dbReference>
<keyword evidence="1" id="KW-0496">Mitochondrion</keyword>
<evidence type="ECO:0000313" key="3">
    <source>
        <dbReference type="EMBL" id="KAK7238336.1"/>
    </source>
</evidence>
<reference evidence="3 4" key="1">
    <citation type="submission" date="2024-03" db="EMBL/GenBank/DDBJ databases">
        <title>Aureococcus anophagefferens CCMP1851 and Kratosvirus quantuckense: Draft genome of a second virus-susceptible host strain in the model system.</title>
        <authorList>
            <person name="Chase E."/>
            <person name="Truchon A.R."/>
            <person name="Schepens W."/>
            <person name="Wilhelm S.W."/>
        </authorList>
    </citation>
    <scope>NUCLEOTIDE SEQUENCE [LARGE SCALE GENOMIC DNA]</scope>
    <source>
        <strain evidence="3 4">CCMP1851</strain>
    </source>
</reference>
<comment type="domain">
    <text evidence="1">The twin CX3C motif contains 4 conserved Cys residues that form 2 disulfide bonds in the mitochondrial intermembrane space.</text>
</comment>
<feature type="domain" description="Tim10-like" evidence="2">
    <location>
        <begin position="11"/>
        <end position="66"/>
    </location>
</feature>
<dbReference type="Pfam" id="PF02953">
    <property type="entry name" value="zf-Tim10_DDP"/>
    <property type="match status" value="1"/>
</dbReference>
<evidence type="ECO:0000259" key="2">
    <source>
        <dbReference type="Pfam" id="PF02953"/>
    </source>
</evidence>
<proteinExistence type="inferred from homology"/>
<comment type="function">
    <text evidence="1">Mitochondrial intermembrane chaperone that participates in the import and insertion of some multi-pass transmembrane proteins into the mitochondrial inner membrane. Also required for the transfer of beta-barrel precursors from the TOM complex to the sorting and assembly machinery (SAM complex) of the outer membrane. Acts as a chaperone-like protein that protects the hydrophobic precursors from aggregation and guide them through the mitochondrial intermembrane space.</text>
</comment>
<protein>
    <recommendedName>
        <fullName evidence="1">Mitochondrial import inner membrane translocase subunit</fullName>
    </recommendedName>
</protein>
<keyword evidence="1" id="KW-0472">Membrane</keyword>
<organism evidence="3 4">
    <name type="scientific">Aureococcus anophagefferens</name>
    <name type="common">Harmful bloom alga</name>
    <dbReference type="NCBI Taxonomy" id="44056"/>
    <lineage>
        <taxon>Eukaryota</taxon>
        <taxon>Sar</taxon>
        <taxon>Stramenopiles</taxon>
        <taxon>Ochrophyta</taxon>
        <taxon>Pelagophyceae</taxon>
        <taxon>Pelagomonadales</taxon>
        <taxon>Pelagomonadaceae</taxon>
        <taxon>Aureococcus</taxon>
    </lineage>
</organism>
<keyword evidence="1" id="KW-1015">Disulfide bond</keyword>
<keyword evidence="1" id="KW-0811">Translocation</keyword>
<evidence type="ECO:0000313" key="4">
    <source>
        <dbReference type="Proteomes" id="UP001363151"/>
    </source>
</evidence>
<dbReference type="Proteomes" id="UP001363151">
    <property type="component" value="Unassembled WGS sequence"/>
</dbReference>
<comment type="caution">
    <text evidence="3">The sequence shown here is derived from an EMBL/GenBank/DDBJ whole genome shotgun (WGS) entry which is preliminary data.</text>
</comment>
<keyword evidence="1" id="KW-0999">Mitochondrion inner membrane</keyword>
<comment type="subcellular location">
    <subcellularLocation>
        <location evidence="1">Mitochondrion inner membrane</location>
        <topology evidence="1">Peripheral membrane protein</topology>
        <orientation evidence="1">Intermembrane side</orientation>
    </subcellularLocation>
</comment>
<dbReference type="EMBL" id="JBBJCI010000230">
    <property type="protein sequence ID" value="KAK7238336.1"/>
    <property type="molecule type" value="Genomic_DNA"/>
</dbReference>
<accession>A0ABR1FTN0</accession>
<name>A0ABR1FTN0_AURAN</name>
<keyword evidence="1" id="KW-0143">Chaperone</keyword>
<gene>
    <name evidence="3" type="primary">TIMM13</name>
    <name evidence="3" type="ORF">SO694_00023160</name>
</gene>
<keyword evidence="1" id="KW-0813">Transport</keyword>
<keyword evidence="1" id="KW-0653">Protein transport</keyword>
<comment type="similarity">
    <text evidence="1">Belongs to the small Tim family.</text>
</comment>
<dbReference type="InterPro" id="IPR035427">
    <property type="entry name" value="Tim10-like_dom_sf"/>
</dbReference>
<sequence length="100" mass="11393">MSAEEQAQALQQLRSQVNEQAQRELMTKMTEKCFAKCATGKGSGQLDRNEQMCLANCIDRYVDCMNARRPRPRETRRCATVFAPPQAVNEALVQRQQSRS</sequence>
<dbReference type="InterPro" id="IPR004217">
    <property type="entry name" value="Tim10-like"/>
</dbReference>
<dbReference type="SUPFAM" id="SSF144122">
    <property type="entry name" value="Tim10-like"/>
    <property type="match status" value="1"/>
</dbReference>
<keyword evidence="4" id="KW-1185">Reference proteome</keyword>
<comment type="subunit">
    <text evidence="1">Heterohexamer.</text>
</comment>